<dbReference type="EC" id="2.8.1.7" evidence="3"/>
<dbReference type="NCBIfam" id="TIGR01979">
    <property type="entry name" value="sufS"/>
    <property type="match status" value="1"/>
</dbReference>
<dbReference type="Gene3D" id="3.90.1150.10">
    <property type="entry name" value="Aspartate Aminotransferase, domain 1"/>
    <property type="match status" value="1"/>
</dbReference>
<dbReference type="InterPro" id="IPR015421">
    <property type="entry name" value="PyrdxlP-dep_Trfase_major"/>
</dbReference>
<protein>
    <recommendedName>
        <fullName evidence="3">cysteine desulfurase</fullName>
        <ecNumber evidence="3">2.8.1.7</ecNumber>
    </recommendedName>
</protein>
<comment type="cofactor">
    <cofactor evidence="1">
        <name>pyridoxal 5'-phosphate</name>
        <dbReference type="ChEBI" id="CHEBI:597326"/>
    </cofactor>
</comment>
<dbReference type="Proteomes" id="UP000595897">
    <property type="component" value="Chromosome"/>
</dbReference>
<dbReference type="GO" id="GO:0030170">
    <property type="term" value="F:pyridoxal phosphate binding"/>
    <property type="evidence" value="ECO:0007669"/>
    <property type="project" value="InterPro"/>
</dbReference>
<dbReference type="GO" id="GO:0006534">
    <property type="term" value="P:cysteine metabolic process"/>
    <property type="evidence" value="ECO:0007669"/>
    <property type="project" value="InterPro"/>
</dbReference>
<gene>
    <name evidence="8" type="ORF">bsdtb5_16780</name>
</gene>
<evidence type="ECO:0000256" key="6">
    <source>
        <dbReference type="ARBA" id="ARBA00050776"/>
    </source>
</evidence>
<dbReference type="InterPro" id="IPR015422">
    <property type="entry name" value="PyrdxlP-dep_Trfase_small"/>
</dbReference>
<keyword evidence="5" id="KW-0663">Pyridoxal phosphate</keyword>
<comment type="catalytic activity">
    <reaction evidence="6">
        <text>(sulfur carrier)-H + L-cysteine = (sulfur carrier)-SH + L-alanine</text>
        <dbReference type="Rhea" id="RHEA:43892"/>
        <dbReference type="Rhea" id="RHEA-COMP:14737"/>
        <dbReference type="Rhea" id="RHEA-COMP:14739"/>
        <dbReference type="ChEBI" id="CHEBI:29917"/>
        <dbReference type="ChEBI" id="CHEBI:35235"/>
        <dbReference type="ChEBI" id="CHEBI:57972"/>
        <dbReference type="ChEBI" id="CHEBI:64428"/>
        <dbReference type="EC" id="2.8.1.7"/>
    </reaction>
</comment>
<dbReference type="PIRSF" id="PIRSF005572">
    <property type="entry name" value="NifS"/>
    <property type="match status" value="1"/>
</dbReference>
<organism evidence="8 9">
    <name type="scientific">Anaeromicropila herbilytica</name>
    <dbReference type="NCBI Taxonomy" id="2785025"/>
    <lineage>
        <taxon>Bacteria</taxon>
        <taxon>Bacillati</taxon>
        <taxon>Bacillota</taxon>
        <taxon>Clostridia</taxon>
        <taxon>Lachnospirales</taxon>
        <taxon>Lachnospiraceae</taxon>
        <taxon>Anaeromicropila</taxon>
    </lineage>
</organism>
<reference evidence="8 9" key="1">
    <citation type="submission" date="2020-11" db="EMBL/GenBank/DDBJ databases">
        <title>Draft genome sequencing of a Lachnospiraceae strain isolated from anoxic soil subjected to BSD treatment.</title>
        <authorList>
            <person name="Uek A."/>
            <person name="Tonouchi A."/>
        </authorList>
    </citation>
    <scope>NUCLEOTIDE SEQUENCE [LARGE SCALE GENOMIC DNA]</scope>
    <source>
        <strain evidence="8 9">TB5</strain>
    </source>
</reference>
<dbReference type="Pfam" id="PF00266">
    <property type="entry name" value="Aminotran_5"/>
    <property type="match status" value="1"/>
</dbReference>
<keyword evidence="4" id="KW-0808">Transferase</keyword>
<dbReference type="PANTHER" id="PTHR43586:SF8">
    <property type="entry name" value="CYSTEINE DESULFURASE 1, CHLOROPLASTIC"/>
    <property type="match status" value="1"/>
</dbReference>
<evidence type="ECO:0000313" key="8">
    <source>
        <dbReference type="EMBL" id="BCN30383.1"/>
    </source>
</evidence>
<dbReference type="Gene3D" id="3.40.640.10">
    <property type="entry name" value="Type I PLP-dependent aspartate aminotransferase-like (Major domain)"/>
    <property type="match status" value="1"/>
</dbReference>
<evidence type="ECO:0000313" key="9">
    <source>
        <dbReference type="Proteomes" id="UP000595897"/>
    </source>
</evidence>
<comment type="similarity">
    <text evidence="2">Belongs to the class-V pyridoxal-phosphate-dependent aminotransferase family. Csd subfamily.</text>
</comment>
<accession>A0A7R7IDU5</accession>
<dbReference type="CDD" id="cd06453">
    <property type="entry name" value="SufS_like"/>
    <property type="match status" value="1"/>
</dbReference>
<dbReference type="KEGG" id="ahb:bsdtb5_16780"/>
<sequence length="410" mass="45671">MNKEIKKDFPILDQEIHGHRFTYLDSAATTQKPIAVLEAVNDYYKNYNANPHRGAYYLSEKSTEIYENTRTVVKEFIGAKNEKEIIFVKNATEAFNLLAHSYGMNFIKEGDEIVISVAEHHSNLVPWQQVAKAKGALLKYLYLDEEGIITEEEIANKITNKTKIVSVTHVSNVLGTIQPIKKIIEKAHSVGAVAFIDIAQSVPHMKIDVSQLDADAAVFSGHKMLAPMGIGVLYGKEELLEKMPPFMCGGDMIEYVTEQDTTFAELPNKFEGGTQNVEGAAGLTSAIQYLNEIGMDNVEQIEDELVSETLKRLEELPFVTVYGTKDTKKKSGVISFNVEGIHPHDVASILDSYGVAIRVGRHCAYPLLNYMGVNAGTCRVSFYIYNTMEDVEALIEGLKNTRKWLGYGSK</sequence>
<dbReference type="InterPro" id="IPR000192">
    <property type="entry name" value="Aminotrans_V_dom"/>
</dbReference>
<dbReference type="InterPro" id="IPR015424">
    <property type="entry name" value="PyrdxlP-dep_Trfase"/>
</dbReference>
<keyword evidence="9" id="KW-1185">Reference proteome</keyword>
<dbReference type="InterPro" id="IPR016454">
    <property type="entry name" value="Cysteine_dSase"/>
</dbReference>
<dbReference type="SUPFAM" id="SSF53383">
    <property type="entry name" value="PLP-dependent transferases"/>
    <property type="match status" value="1"/>
</dbReference>
<evidence type="ECO:0000256" key="4">
    <source>
        <dbReference type="ARBA" id="ARBA00022679"/>
    </source>
</evidence>
<dbReference type="InterPro" id="IPR010970">
    <property type="entry name" value="Cys_dSase_SufS"/>
</dbReference>
<feature type="domain" description="Aminotransferase class V" evidence="7">
    <location>
        <begin position="22"/>
        <end position="394"/>
    </location>
</feature>
<dbReference type="RefSeq" id="WP_271715607.1">
    <property type="nucleotide sequence ID" value="NZ_AP024169.1"/>
</dbReference>
<name>A0A7R7IDU5_9FIRM</name>
<proteinExistence type="inferred from homology"/>
<evidence type="ECO:0000256" key="1">
    <source>
        <dbReference type="ARBA" id="ARBA00001933"/>
    </source>
</evidence>
<evidence type="ECO:0000256" key="5">
    <source>
        <dbReference type="ARBA" id="ARBA00022898"/>
    </source>
</evidence>
<dbReference type="AlphaFoldDB" id="A0A7R7IDU5"/>
<evidence type="ECO:0000259" key="7">
    <source>
        <dbReference type="Pfam" id="PF00266"/>
    </source>
</evidence>
<dbReference type="PANTHER" id="PTHR43586">
    <property type="entry name" value="CYSTEINE DESULFURASE"/>
    <property type="match status" value="1"/>
</dbReference>
<evidence type="ECO:0000256" key="3">
    <source>
        <dbReference type="ARBA" id="ARBA00012239"/>
    </source>
</evidence>
<dbReference type="EMBL" id="AP024169">
    <property type="protein sequence ID" value="BCN30383.1"/>
    <property type="molecule type" value="Genomic_DNA"/>
</dbReference>
<evidence type="ECO:0000256" key="2">
    <source>
        <dbReference type="ARBA" id="ARBA00010447"/>
    </source>
</evidence>
<dbReference type="GO" id="GO:0031071">
    <property type="term" value="F:cysteine desulfurase activity"/>
    <property type="evidence" value="ECO:0007669"/>
    <property type="project" value="UniProtKB-EC"/>
</dbReference>